<dbReference type="EMBL" id="JAODUP010000022">
    <property type="protein sequence ID" value="KAK2167940.1"/>
    <property type="molecule type" value="Genomic_DNA"/>
</dbReference>
<dbReference type="InterPro" id="IPR001251">
    <property type="entry name" value="CRAL-TRIO_dom"/>
</dbReference>
<evidence type="ECO:0000313" key="3">
    <source>
        <dbReference type="Proteomes" id="UP001208570"/>
    </source>
</evidence>
<protein>
    <recommendedName>
        <fullName evidence="1">CRAL-TRIO domain-containing protein</fullName>
    </recommendedName>
</protein>
<feature type="domain" description="CRAL-TRIO" evidence="1">
    <location>
        <begin position="96"/>
        <end position="263"/>
    </location>
</feature>
<dbReference type="SMART" id="SM00516">
    <property type="entry name" value="SEC14"/>
    <property type="match status" value="1"/>
</dbReference>
<dbReference type="PANTHER" id="PTHR10174">
    <property type="entry name" value="ALPHA-TOCOPHEROL TRANSFER PROTEIN-RELATED"/>
    <property type="match status" value="1"/>
</dbReference>
<comment type="caution">
    <text evidence="2">The sequence shown here is derived from an EMBL/GenBank/DDBJ whole genome shotgun (WGS) entry which is preliminary data.</text>
</comment>
<dbReference type="Gene3D" id="1.10.8.20">
    <property type="entry name" value="N-terminal domain of phosphatidylinositol transfer protein sec14p"/>
    <property type="match status" value="1"/>
</dbReference>
<accession>A0AAD9KC36</accession>
<dbReference type="Pfam" id="PF00650">
    <property type="entry name" value="CRAL_TRIO"/>
    <property type="match status" value="1"/>
</dbReference>
<dbReference type="PRINTS" id="PR00180">
    <property type="entry name" value="CRETINALDHBP"/>
</dbReference>
<dbReference type="CDD" id="cd00170">
    <property type="entry name" value="SEC14"/>
    <property type="match status" value="1"/>
</dbReference>
<dbReference type="GO" id="GO:0016020">
    <property type="term" value="C:membrane"/>
    <property type="evidence" value="ECO:0007669"/>
    <property type="project" value="TreeGrafter"/>
</dbReference>
<evidence type="ECO:0000259" key="1">
    <source>
        <dbReference type="PROSITE" id="PS50191"/>
    </source>
</evidence>
<dbReference type="PROSITE" id="PS50191">
    <property type="entry name" value="CRAL_TRIO"/>
    <property type="match status" value="1"/>
</dbReference>
<gene>
    <name evidence="2" type="ORF">LSH36_22g10001</name>
</gene>
<dbReference type="SUPFAM" id="SSF46938">
    <property type="entry name" value="CRAL/TRIO N-terminal domain"/>
    <property type="match status" value="1"/>
</dbReference>
<name>A0AAD9KC36_9ANNE</name>
<dbReference type="AlphaFoldDB" id="A0AAD9KC36"/>
<dbReference type="InterPro" id="IPR036273">
    <property type="entry name" value="CRAL/TRIO_N_dom_sf"/>
</dbReference>
<proteinExistence type="predicted"/>
<dbReference type="SUPFAM" id="SSF52087">
    <property type="entry name" value="CRAL/TRIO domain"/>
    <property type="match status" value="1"/>
</dbReference>
<reference evidence="2" key="1">
    <citation type="journal article" date="2023" name="Mol. Biol. Evol.">
        <title>Third-Generation Sequencing Reveals the Adaptive Role of the Epigenome in Three Deep-Sea Polychaetes.</title>
        <authorList>
            <person name="Perez M."/>
            <person name="Aroh O."/>
            <person name="Sun Y."/>
            <person name="Lan Y."/>
            <person name="Juniper S.K."/>
            <person name="Young C.R."/>
            <person name="Angers B."/>
            <person name="Qian P.Y."/>
        </authorList>
    </citation>
    <scope>NUCLEOTIDE SEQUENCE</scope>
    <source>
        <strain evidence="2">P08H-3</strain>
    </source>
</reference>
<dbReference type="GO" id="GO:1902936">
    <property type="term" value="F:phosphatidylinositol bisphosphate binding"/>
    <property type="evidence" value="ECO:0007669"/>
    <property type="project" value="TreeGrafter"/>
</dbReference>
<sequence length="314" mass="37249">MDDNYVCTLDADTEKKATKELNEIPSDRLEAVKCLREWLQKQPHIKFTDETFVLLSFLRGAKFSQLRARQMIEGFLMMRIKAPEWFKDIDTRDEKLLEVLRRGYAVPLPKRDPNECQILLYKIGSLDSNTKHTGVKEEIRSGNILGHYITRSELTQVNGSVFIFDFTGMTAKHMTRWSVDDIRRWSKLWQNNMPGRFKAFHYYNAGTFLETIMNLLKPFLKKKFQERMHIHHNLESLYKYIPMECLPRDYLPDDYDGPSQGKLDDIIDAFINQITTDQFRNRLLQFTGDEYRLDETKMGKRVDDESYYRKLNVE</sequence>
<keyword evidence="3" id="KW-1185">Reference proteome</keyword>
<dbReference type="Gene3D" id="3.40.525.10">
    <property type="entry name" value="CRAL-TRIO lipid binding domain"/>
    <property type="match status" value="1"/>
</dbReference>
<dbReference type="Proteomes" id="UP001208570">
    <property type="component" value="Unassembled WGS sequence"/>
</dbReference>
<dbReference type="PANTHER" id="PTHR10174:SF208">
    <property type="entry name" value="CRAL-TRIO DOMAIN-CONTAINING PROTEIN DDB_G0278031"/>
    <property type="match status" value="1"/>
</dbReference>
<dbReference type="InterPro" id="IPR036865">
    <property type="entry name" value="CRAL-TRIO_dom_sf"/>
</dbReference>
<organism evidence="2 3">
    <name type="scientific">Paralvinella palmiformis</name>
    <dbReference type="NCBI Taxonomy" id="53620"/>
    <lineage>
        <taxon>Eukaryota</taxon>
        <taxon>Metazoa</taxon>
        <taxon>Spiralia</taxon>
        <taxon>Lophotrochozoa</taxon>
        <taxon>Annelida</taxon>
        <taxon>Polychaeta</taxon>
        <taxon>Sedentaria</taxon>
        <taxon>Canalipalpata</taxon>
        <taxon>Terebellida</taxon>
        <taxon>Terebelliformia</taxon>
        <taxon>Alvinellidae</taxon>
        <taxon>Paralvinella</taxon>
    </lineage>
</organism>
<evidence type="ECO:0000313" key="2">
    <source>
        <dbReference type="EMBL" id="KAK2167940.1"/>
    </source>
</evidence>